<evidence type="ECO:0000256" key="5">
    <source>
        <dbReference type="ARBA" id="ARBA00022723"/>
    </source>
</evidence>
<protein>
    <recommendedName>
        <fullName evidence="12">DDE Tnp4 domain-containing protein</fullName>
    </recommendedName>
</protein>
<dbReference type="PANTHER" id="PTHR22930">
    <property type="match status" value="1"/>
</dbReference>
<evidence type="ECO:0000256" key="4">
    <source>
        <dbReference type="ARBA" id="ARBA00022722"/>
    </source>
</evidence>
<dbReference type="PANTHER" id="PTHR22930:SF293">
    <property type="entry name" value="PROTEIN ALP1-LIKE"/>
    <property type="match status" value="1"/>
</dbReference>
<dbReference type="AlphaFoldDB" id="A0ABD1HW40"/>
<comment type="subcellular location">
    <subcellularLocation>
        <location evidence="2">Nucleus</location>
    </subcellularLocation>
</comment>
<dbReference type="GO" id="GO:0004518">
    <property type="term" value="F:nuclease activity"/>
    <property type="evidence" value="ECO:0007669"/>
    <property type="project" value="UniProtKB-KW"/>
</dbReference>
<name>A0ABD1HW40_SALDI</name>
<gene>
    <name evidence="10" type="ORF">AAHA92_10868</name>
</gene>
<keyword evidence="4" id="KW-0540">Nuclease</keyword>
<sequence>MNERQKKRKEMEAVVVMIEDVVRNHQQNCITMFNMVRTMLQTWNNGHEGRPPITYSMTTKIPDQVRHMDRLVGLTDADCINNLRMDRNAFGRLCRILRDRCGLVDRRYVRVEEQVAMFLSTLAHHKKTRVVGFDFIRSGHTVSHYVHEVLRGVIHLHSILFVEPSPVDESCEDPRWKWFQGCLGALDGTYINVCVSMTDAPRYRTRKGHIATNTLAVCDRFLRFVYILPGWEGSVADSRVLRDAVTRPNGLKVPKGAYYLCDNGYANSEGFLTPFKGVRYHLKEWGPTNQRPKTPQELYNMRHTMARNIIERAFAVLKMRWGILRSASFYPIETQTRLIMACFLLHNFIRGEMQVDPMELELDGGNDGLAGDQQGIVDEHGDVQYVDSVESSPAWNQKRLDLANYMWRNL</sequence>
<evidence type="ECO:0000256" key="1">
    <source>
        <dbReference type="ARBA" id="ARBA00001968"/>
    </source>
</evidence>
<dbReference type="GO" id="GO:0016787">
    <property type="term" value="F:hydrolase activity"/>
    <property type="evidence" value="ECO:0007669"/>
    <property type="project" value="UniProtKB-KW"/>
</dbReference>
<organism evidence="10 11">
    <name type="scientific">Salvia divinorum</name>
    <name type="common">Maria pastora</name>
    <name type="synonym">Diviner's sage</name>
    <dbReference type="NCBI Taxonomy" id="28513"/>
    <lineage>
        <taxon>Eukaryota</taxon>
        <taxon>Viridiplantae</taxon>
        <taxon>Streptophyta</taxon>
        <taxon>Embryophyta</taxon>
        <taxon>Tracheophyta</taxon>
        <taxon>Spermatophyta</taxon>
        <taxon>Magnoliopsida</taxon>
        <taxon>eudicotyledons</taxon>
        <taxon>Gunneridae</taxon>
        <taxon>Pentapetalae</taxon>
        <taxon>asterids</taxon>
        <taxon>lamiids</taxon>
        <taxon>Lamiales</taxon>
        <taxon>Lamiaceae</taxon>
        <taxon>Nepetoideae</taxon>
        <taxon>Mentheae</taxon>
        <taxon>Salviinae</taxon>
        <taxon>Salvia</taxon>
        <taxon>Salvia subgen. Calosphace</taxon>
    </lineage>
</organism>
<dbReference type="Pfam" id="PF13359">
    <property type="entry name" value="DDE_Tnp_4"/>
    <property type="match status" value="1"/>
</dbReference>
<evidence type="ECO:0000256" key="7">
    <source>
        <dbReference type="ARBA" id="ARBA00023242"/>
    </source>
</evidence>
<comment type="caution">
    <text evidence="10">The sequence shown here is derived from an EMBL/GenBank/DDBJ whole genome shotgun (WGS) entry which is preliminary data.</text>
</comment>
<dbReference type="Pfam" id="PF26138">
    <property type="entry name" value="DUF8040"/>
    <property type="match status" value="1"/>
</dbReference>
<dbReference type="InterPro" id="IPR045249">
    <property type="entry name" value="HARBI1-like"/>
</dbReference>
<dbReference type="EMBL" id="JBEAFC010000004">
    <property type="protein sequence ID" value="KAL1560685.1"/>
    <property type="molecule type" value="Genomic_DNA"/>
</dbReference>
<evidence type="ECO:0000259" key="9">
    <source>
        <dbReference type="Pfam" id="PF26138"/>
    </source>
</evidence>
<keyword evidence="6" id="KW-0378">Hydrolase</keyword>
<comment type="cofactor">
    <cofactor evidence="1">
        <name>a divalent metal cation</name>
        <dbReference type="ChEBI" id="CHEBI:60240"/>
    </cofactor>
</comment>
<dbReference type="InterPro" id="IPR027806">
    <property type="entry name" value="HARBI1_dom"/>
</dbReference>
<keyword evidence="7" id="KW-0539">Nucleus</keyword>
<dbReference type="InterPro" id="IPR058353">
    <property type="entry name" value="DUF8040"/>
</dbReference>
<evidence type="ECO:0000259" key="8">
    <source>
        <dbReference type="Pfam" id="PF13359"/>
    </source>
</evidence>
<evidence type="ECO:0000256" key="6">
    <source>
        <dbReference type="ARBA" id="ARBA00022801"/>
    </source>
</evidence>
<dbReference type="GO" id="GO:0046872">
    <property type="term" value="F:metal ion binding"/>
    <property type="evidence" value="ECO:0007669"/>
    <property type="project" value="UniProtKB-KW"/>
</dbReference>
<evidence type="ECO:0000256" key="2">
    <source>
        <dbReference type="ARBA" id="ARBA00004123"/>
    </source>
</evidence>
<dbReference type="Proteomes" id="UP001567538">
    <property type="component" value="Unassembled WGS sequence"/>
</dbReference>
<evidence type="ECO:0000256" key="3">
    <source>
        <dbReference type="ARBA" id="ARBA00006958"/>
    </source>
</evidence>
<keyword evidence="5" id="KW-0479">Metal-binding</keyword>
<dbReference type="GO" id="GO:0005634">
    <property type="term" value="C:nucleus"/>
    <property type="evidence" value="ECO:0007669"/>
    <property type="project" value="UniProtKB-SubCell"/>
</dbReference>
<comment type="similarity">
    <text evidence="3">Belongs to the HARBI1 family.</text>
</comment>
<feature type="domain" description="DDE Tnp4" evidence="8">
    <location>
        <begin position="186"/>
        <end position="347"/>
    </location>
</feature>
<feature type="domain" description="DUF8040" evidence="9">
    <location>
        <begin position="75"/>
        <end position="154"/>
    </location>
</feature>
<keyword evidence="11" id="KW-1185">Reference proteome</keyword>
<evidence type="ECO:0008006" key="12">
    <source>
        <dbReference type="Google" id="ProtNLM"/>
    </source>
</evidence>
<reference evidence="10 11" key="1">
    <citation type="submission" date="2024-06" db="EMBL/GenBank/DDBJ databases">
        <title>A chromosome level genome sequence of Diviner's sage (Salvia divinorum).</title>
        <authorList>
            <person name="Ford S.A."/>
            <person name="Ro D.-K."/>
            <person name="Ness R.W."/>
            <person name="Phillips M.A."/>
        </authorList>
    </citation>
    <scope>NUCLEOTIDE SEQUENCE [LARGE SCALE GENOMIC DNA]</scope>
    <source>
        <strain evidence="10">SAF-2024a</strain>
        <tissue evidence="10">Leaf</tissue>
    </source>
</reference>
<proteinExistence type="inferred from homology"/>
<accession>A0ABD1HW40</accession>
<evidence type="ECO:0000313" key="11">
    <source>
        <dbReference type="Proteomes" id="UP001567538"/>
    </source>
</evidence>
<evidence type="ECO:0000313" key="10">
    <source>
        <dbReference type="EMBL" id="KAL1560685.1"/>
    </source>
</evidence>